<reference evidence="2" key="1">
    <citation type="journal article" date="2019" name="Int. J. Syst. Evol. Microbiol.">
        <title>The Global Catalogue of Microorganisms (GCM) 10K type strain sequencing project: providing services to taxonomists for standard genome sequencing and annotation.</title>
        <authorList>
            <consortium name="The Broad Institute Genomics Platform"/>
            <consortium name="The Broad Institute Genome Sequencing Center for Infectious Disease"/>
            <person name="Wu L."/>
            <person name="Ma J."/>
        </authorList>
    </citation>
    <scope>NUCLEOTIDE SEQUENCE [LARGE SCALE GENOMIC DNA]</scope>
    <source>
        <strain evidence="2">CGMCC 4.7241</strain>
    </source>
</reference>
<name>A0ABV7YDW4_9ACTN</name>
<protein>
    <submittedName>
        <fullName evidence="1">Uncharacterized protein</fullName>
    </submittedName>
</protein>
<dbReference type="RefSeq" id="WP_205115555.1">
    <property type="nucleotide sequence ID" value="NZ_JAFBCM010000001.1"/>
</dbReference>
<proteinExistence type="predicted"/>
<gene>
    <name evidence="1" type="ORF">ACFOUW_21960</name>
</gene>
<dbReference type="SUPFAM" id="SSF48239">
    <property type="entry name" value="Terpenoid cyclases/Protein prenyltransferases"/>
    <property type="match status" value="1"/>
</dbReference>
<comment type="caution">
    <text evidence="1">The sequence shown here is derived from an EMBL/GenBank/DDBJ whole genome shotgun (WGS) entry which is preliminary data.</text>
</comment>
<dbReference type="EMBL" id="JBHRZH010000019">
    <property type="protein sequence ID" value="MFC3763520.1"/>
    <property type="molecule type" value="Genomic_DNA"/>
</dbReference>
<keyword evidence="2" id="KW-1185">Reference proteome</keyword>
<evidence type="ECO:0000313" key="1">
    <source>
        <dbReference type="EMBL" id="MFC3763520.1"/>
    </source>
</evidence>
<evidence type="ECO:0000313" key="2">
    <source>
        <dbReference type="Proteomes" id="UP001595699"/>
    </source>
</evidence>
<organism evidence="1 2">
    <name type="scientific">Tenggerimyces flavus</name>
    <dbReference type="NCBI Taxonomy" id="1708749"/>
    <lineage>
        <taxon>Bacteria</taxon>
        <taxon>Bacillati</taxon>
        <taxon>Actinomycetota</taxon>
        <taxon>Actinomycetes</taxon>
        <taxon>Propionibacteriales</taxon>
        <taxon>Nocardioidaceae</taxon>
        <taxon>Tenggerimyces</taxon>
    </lineage>
</organism>
<dbReference type="InterPro" id="IPR008930">
    <property type="entry name" value="Terpenoid_cyclase/PrenylTrfase"/>
</dbReference>
<dbReference type="Proteomes" id="UP001595699">
    <property type="component" value="Unassembled WGS sequence"/>
</dbReference>
<accession>A0ABV7YDW4</accession>
<sequence>MKPTNDLLTRAGDFIWLTARVLEQRRYEHLFHHGSADAVLTALSAYENPDGGYAYALEPDNRGPNSQPNATISAVSIFEEVKAIDSDRAQAAVDYFGSVVLPDGSTPVLVPGYEGFPNAPWIVPDPDGGGSVLLTALMMATLYRSGVERPWMAKSTDYLWTAIESIEKTHPYEAIFAMLFLDQVPDRDRAARAAERLGRIVRDGNLVVLDHSDPSKYEVEGYAPGEVFYAHDYAPRPTSLARAWFSDTELAEALDHLEAEQGEDGGWPVTMKQWAPGTHLEWRPIQTLGVLATLKAYERV</sequence>
<dbReference type="Gene3D" id="1.50.10.20">
    <property type="match status" value="1"/>
</dbReference>